<keyword evidence="2" id="KW-0472">Membrane</keyword>
<keyword evidence="2" id="KW-0812">Transmembrane</keyword>
<organism evidence="4 5">
    <name type="scientific">Mytilus coruscus</name>
    <name type="common">Sea mussel</name>
    <dbReference type="NCBI Taxonomy" id="42192"/>
    <lineage>
        <taxon>Eukaryota</taxon>
        <taxon>Metazoa</taxon>
        <taxon>Spiralia</taxon>
        <taxon>Lophotrochozoa</taxon>
        <taxon>Mollusca</taxon>
        <taxon>Bivalvia</taxon>
        <taxon>Autobranchia</taxon>
        <taxon>Pteriomorphia</taxon>
        <taxon>Mytilida</taxon>
        <taxon>Mytiloidea</taxon>
        <taxon>Mytilidae</taxon>
        <taxon>Mytilinae</taxon>
        <taxon>Mytilus</taxon>
    </lineage>
</organism>
<accession>A0A6J8DBN1</accession>
<evidence type="ECO:0000256" key="1">
    <source>
        <dbReference type="ARBA" id="ARBA00005964"/>
    </source>
</evidence>
<feature type="transmembrane region" description="Helical" evidence="2">
    <location>
        <begin position="12"/>
        <end position="34"/>
    </location>
</feature>
<evidence type="ECO:0000259" key="3">
    <source>
        <dbReference type="Pfam" id="PF00135"/>
    </source>
</evidence>
<name>A0A6J8DBN1_MYTCO</name>
<reference evidence="4 5" key="1">
    <citation type="submission" date="2020-06" db="EMBL/GenBank/DDBJ databases">
        <authorList>
            <person name="Li R."/>
            <person name="Bekaert M."/>
        </authorList>
    </citation>
    <scope>NUCLEOTIDE SEQUENCE [LARGE SCALE GENOMIC DNA]</scope>
    <source>
        <strain evidence="5">wild</strain>
    </source>
</reference>
<dbReference type="PANTHER" id="PTHR43903">
    <property type="entry name" value="NEUROLIGIN"/>
    <property type="match status" value="1"/>
</dbReference>
<dbReference type="InterPro" id="IPR051093">
    <property type="entry name" value="Neuroligin/BSAL"/>
</dbReference>
<dbReference type="EMBL" id="CACVKT020007119">
    <property type="protein sequence ID" value="CAC5405386.1"/>
    <property type="molecule type" value="Genomic_DNA"/>
</dbReference>
<proteinExistence type="inferred from homology"/>
<keyword evidence="2" id="KW-1133">Transmembrane helix</keyword>
<protein>
    <submittedName>
        <fullName evidence="4">NLGN</fullName>
    </submittedName>
</protein>
<dbReference type="InterPro" id="IPR029058">
    <property type="entry name" value="AB_hydrolase_fold"/>
</dbReference>
<evidence type="ECO:0000256" key="2">
    <source>
        <dbReference type="SAM" id="Phobius"/>
    </source>
</evidence>
<keyword evidence="5" id="KW-1185">Reference proteome</keyword>
<sequence>MGVTTMTDYWFSLLFMWLLIFKGCIAPVSIHQLAQRPITTSKGKIRGVLVEFPRESQLRTVEGYFGIPFASGSLRFMPPSEVIMHSKFVKEANDSLACPQIKWRDRLFAGSEKPKGSQIHFYRIMQSTNRQHESCLFLNIFVPPRGKSPIDPISKLNAMKDDNEFVDWLIDKVSYCV</sequence>
<feature type="domain" description="Carboxylesterase type B" evidence="3">
    <location>
        <begin position="37"/>
        <end position="145"/>
    </location>
</feature>
<dbReference type="SUPFAM" id="SSF53474">
    <property type="entry name" value="alpha/beta-Hydrolases"/>
    <property type="match status" value="1"/>
</dbReference>
<evidence type="ECO:0000313" key="4">
    <source>
        <dbReference type="EMBL" id="CAC5405386.1"/>
    </source>
</evidence>
<evidence type="ECO:0000313" key="5">
    <source>
        <dbReference type="Proteomes" id="UP000507470"/>
    </source>
</evidence>
<dbReference type="Gene3D" id="3.40.50.1820">
    <property type="entry name" value="alpha/beta hydrolase"/>
    <property type="match status" value="1"/>
</dbReference>
<dbReference type="Proteomes" id="UP000507470">
    <property type="component" value="Unassembled WGS sequence"/>
</dbReference>
<comment type="similarity">
    <text evidence="1">Belongs to the type-B carboxylesterase/lipase family.</text>
</comment>
<dbReference type="Pfam" id="PF00135">
    <property type="entry name" value="COesterase"/>
    <property type="match status" value="1"/>
</dbReference>
<dbReference type="InterPro" id="IPR002018">
    <property type="entry name" value="CarbesteraseB"/>
</dbReference>
<gene>
    <name evidence="4" type="ORF">MCOR_39088</name>
</gene>
<dbReference type="OrthoDB" id="3200163at2759"/>
<dbReference type="AlphaFoldDB" id="A0A6J8DBN1"/>